<dbReference type="CDD" id="cd16691">
    <property type="entry name" value="mRING-H2-C3H3C2_Mio"/>
    <property type="match status" value="1"/>
</dbReference>
<dbReference type="InterPro" id="IPR049092">
    <property type="entry name" value="MIOS_a-sol"/>
</dbReference>
<feature type="domain" description="C2H2-type" evidence="5">
    <location>
        <begin position="895"/>
        <end position="917"/>
    </location>
</feature>
<evidence type="ECO:0000256" key="4">
    <source>
        <dbReference type="SAM" id="MobiDB-lite"/>
    </source>
</evidence>
<reference evidence="6 7" key="1">
    <citation type="submission" date="2017-04" db="EMBL/GenBank/DDBJ databases">
        <title>Draft genome sequence of Tuber borchii Vittad., a whitish edible truffle.</title>
        <authorList>
            <consortium name="DOE Joint Genome Institute"/>
            <person name="Murat C."/>
            <person name="Kuo A."/>
            <person name="Barry K.W."/>
            <person name="Clum A."/>
            <person name="Dockter R.B."/>
            <person name="Fauchery L."/>
            <person name="Iotti M."/>
            <person name="Kohler A."/>
            <person name="Labutti K."/>
            <person name="Lindquist E.A."/>
            <person name="Lipzen A."/>
            <person name="Ohm R.A."/>
            <person name="Wang M."/>
            <person name="Grigoriev I.V."/>
            <person name="Zambonelli A."/>
            <person name="Martin F.M."/>
        </authorList>
    </citation>
    <scope>NUCLEOTIDE SEQUENCE [LARGE SCALE GENOMIC DNA]</scope>
    <source>
        <strain evidence="6 7">Tbo3840</strain>
    </source>
</reference>
<dbReference type="PANTHER" id="PTHR16453">
    <property type="entry name" value="WD40 DOMAIN-CONTAINING PROTEIN MIO FAMILY MEMBER"/>
    <property type="match status" value="1"/>
</dbReference>
<dbReference type="AlphaFoldDB" id="A0A2T6ZJF7"/>
<dbReference type="InterPro" id="IPR001680">
    <property type="entry name" value="WD40_rpt"/>
</dbReference>
<dbReference type="SMART" id="SM00320">
    <property type="entry name" value="WD40"/>
    <property type="match status" value="4"/>
</dbReference>
<evidence type="ECO:0000313" key="6">
    <source>
        <dbReference type="EMBL" id="PUU75628.1"/>
    </source>
</evidence>
<comment type="caution">
    <text evidence="6">The sequence shown here is derived from an EMBL/GenBank/DDBJ whole genome shotgun (WGS) entry which is preliminary data.</text>
</comment>
<comment type="similarity">
    <text evidence="1">Belongs to the WD repeat mio family.</text>
</comment>
<dbReference type="InterPro" id="IPR031488">
    <property type="entry name" value="Zn_ribbon_mio"/>
</dbReference>
<dbReference type="STRING" id="42251.A0A2T6ZJF7"/>
<sequence>MADPVGETSPTIRWSPHSRPDNQRFLRIVGRNSKDHQLSLFTVSHQKSTDTRDVKIKLVAKHTKVPFVRCIDWSPYDEDIVAVGPPSGEAVLLRISDNTSIPLAAKHQRPCNGISFNCTGQFLATGLDKVRNDSCLNIWDVNQRLGERVGLGNDIGKPFRQLPTSETISSVCFIRDDANVLLTGIHNRGVRTWDLRESPNNQLMGMCTSRCAIGITLDLDPNYFAAYSEDAAVAVWDRRFIRYAGAGEPALNFVRPTDEYGRSGTQIVSLRYSYTKQGTFGVLNSGGRFRTYDTAKISDQDPHLASPIGLYGAPTNVASAVAEPDKRSGWGDSAASLLGGGMRGGLVARTQNRRTDGQTLFVTRINDLATARGSKNEKRIVSFDWMSDPQGTSRGEVLQALCLRSDGSVDVIYSSGVATSLAWGSKNGLSITSGKDLKILPSPDSLDTDTAKPGSRGQSTEHDEEASPVVGSPSSRLGMHEKRPAERSNSVVRQEDFLLDPVEVLRNDICVVMRRRVEQGYEVDVSKLSPMAFPFSPSFCAKNAGLTEDVYLKSMWMWLQGACESARNNGMVSGLLDLSYMGVLGIWQGGSGKTQETRLTTARRPSMSDWTDTVTDINKRCKRENFKGESQYPEQRVLALAICGWDFPANELDQEIRRLEKEGQYAKAAGWALFHGNIERSIKSLTQGGQQMKLMSTAVAGYHSHAQSALSSASADSSNNTNGNIWKDLCRDMSVELDDPYLRSIFAYVSNGDWKDVLDDLGLPIRERLGIALRWLKDSELTNYLADLTKKLVADGDPDGIVVTGVSEQAINLLQVYINRTGDVQTAALVSAFSVPRYFSDDRVNNWHDSYRHLLNSFRLFHARAKFDVARGKLSRNRTGAMTIDAVQRQVYVRCANCDRSVSQISTTAHHHPNHHHHPHHPHAHPQHPSRAVTSGGGGNIAHTSPSTSPTKATVCPHCKKSLPRCAVCLLNLGTVAYKKVAVGVGTSAGGGGGVERETDRENDYNRWFNFCLACGHGMHAGHAKEWFGLRKVCPVPGCGCQCKM</sequence>
<organism evidence="6 7">
    <name type="scientific">Tuber borchii</name>
    <name type="common">White truffle</name>
    <dbReference type="NCBI Taxonomy" id="42251"/>
    <lineage>
        <taxon>Eukaryota</taxon>
        <taxon>Fungi</taxon>
        <taxon>Dikarya</taxon>
        <taxon>Ascomycota</taxon>
        <taxon>Pezizomycotina</taxon>
        <taxon>Pezizomycetes</taxon>
        <taxon>Pezizales</taxon>
        <taxon>Tuberaceae</taxon>
        <taxon>Tuber</taxon>
    </lineage>
</organism>
<name>A0A2T6ZJF7_TUBBO</name>
<dbReference type="Proteomes" id="UP000244722">
    <property type="component" value="Unassembled WGS sequence"/>
</dbReference>
<proteinExistence type="inferred from homology"/>
<feature type="region of interest" description="Disordered" evidence="4">
    <location>
        <begin position="907"/>
        <end position="952"/>
    </location>
</feature>
<gene>
    <name evidence="6" type="ORF">B9Z19DRAFT_330395</name>
</gene>
<protein>
    <recommendedName>
        <fullName evidence="5">C2H2-type domain-containing protein</fullName>
    </recommendedName>
</protein>
<evidence type="ECO:0000313" key="7">
    <source>
        <dbReference type="Proteomes" id="UP000244722"/>
    </source>
</evidence>
<dbReference type="GO" id="GO:0005737">
    <property type="term" value="C:cytoplasm"/>
    <property type="evidence" value="ECO:0007669"/>
    <property type="project" value="TreeGrafter"/>
</dbReference>
<keyword evidence="2" id="KW-0853">WD repeat</keyword>
<dbReference type="PANTHER" id="PTHR16453:SF9">
    <property type="entry name" value="GATOR COMPLEX PROTEIN MIOS"/>
    <property type="match status" value="1"/>
</dbReference>
<keyword evidence="3" id="KW-0677">Repeat</keyword>
<dbReference type="OrthoDB" id="341486at2759"/>
<dbReference type="Pfam" id="PF21720">
    <property type="entry name" value="MIOS_WD40"/>
    <property type="match status" value="1"/>
</dbReference>
<keyword evidence="7" id="KW-1185">Reference proteome</keyword>
<dbReference type="GO" id="GO:1904263">
    <property type="term" value="P:positive regulation of TORC1 signaling"/>
    <property type="evidence" value="ECO:0007669"/>
    <property type="project" value="TreeGrafter"/>
</dbReference>
<dbReference type="Pfam" id="PF17034">
    <property type="entry name" value="zinc_ribbon_16"/>
    <property type="match status" value="1"/>
</dbReference>
<evidence type="ECO:0000256" key="3">
    <source>
        <dbReference type="ARBA" id="ARBA00022737"/>
    </source>
</evidence>
<evidence type="ECO:0000259" key="5">
    <source>
        <dbReference type="PROSITE" id="PS00028"/>
    </source>
</evidence>
<evidence type="ECO:0000256" key="2">
    <source>
        <dbReference type="ARBA" id="ARBA00022574"/>
    </source>
</evidence>
<feature type="compositionally biased region" description="Basic residues" evidence="4">
    <location>
        <begin position="909"/>
        <end position="928"/>
    </location>
</feature>
<dbReference type="SUPFAM" id="SSF50978">
    <property type="entry name" value="WD40 repeat-like"/>
    <property type="match status" value="1"/>
</dbReference>
<dbReference type="InterPro" id="IPR013087">
    <property type="entry name" value="Znf_C2H2_type"/>
</dbReference>
<dbReference type="EMBL" id="NESQ01000221">
    <property type="protein sequence ID" value="PUU75628.1"/>
    <property type="molecule type" value="Genomic_DNA"/>
</dbReference>
<accession>A0A2T6ZJF7</accession>
<dbReference type="PROSITE" id="PS00028">
    <property type="entry name" value="ZINC_FINGER_C2H2_1"/>
    <property type="match status" value="1"/>
</dbReference>
<feature type="region of interest" description="Disordered" evidence="4">
    <location>
        <begin position="437"/>
        <end position="490"/>
    </location>
</feature>
<dbReference type="InterPro" id="IPR015943">
    <property type="entry name" value="WD40/YVTN_repeat-like_dom_sf"/>
</dbReference>
<evidence type="ECO:0000256" key="1">
    <source>
        <dbReference type="ARBA" id="ARBA00009713"/>
    </source>
</evidence>
<dbReference type="Gene3D" id="2.130.10.10">
    <property type="entry name" value="YVTN repeat-like/Quinoprotein amine dehydrogenase"/>
    <property type="match status" value="1"/>
</dbReference>
<dbReference type="Pfam" id="PF21719">
    <property type="entry name" value="MIOS_a-sol"/>
    <property type="match status" value="1"/>
</dbReference>
<dbReference type="InterPro" id="IPR036322">
    <property type="entry name" value="WD40_repeat_dom_sf"/>
</dbReference>
<dbReference type="InterPro" id="IPR037593">
    <property type="entry name" value="MIOS/Sea4"/>
</dbReference>
<feature type="compositionally biased region" description="Polar residues" evidence="4">
    <location>
        <begin position="942"/>
        <end position="952"/>
    </location>
</feature>